<keyword evidence="4" id="KW-1185">Reference proteome</keyword>
<keyword evidence="2" id="KW-0732">Signal</keyword>
<evidence type="ECO:0000313" key="4">
    <source>
        <dbReference type="Proteomes" id="UP000572754"/>
    </source>
</evidence>
<gene>
    <name evidence="3" type="ORF">FCIRC_4999</name>
</gene>
<feature type="signal peptide" evidence="2">
    <location>
        <begin position="1"/>
        <end position="17"/>
    </location>
</feature>
<feature type="region of interest" description="Disordered" evidence="1">
    <location>
        <begin position="275"/>
        <end position="320"/>
    </location>
</feature>
<evidence type="ECO:0000256" key="1">
    <source>
        <dbReference type="SAM" id="MobiDB-lite"/>
    </source>
</evidence>
<dbReference type="Proteomes" id="UP000572754">
    <property type="component" value="Unassembled WGS sequence"/>
</dbReference>
<dbReference type="AlphaFoldDB" id="A0A8H5X4T6"/>
<reference evidence="3 4" key="2">
    <citation type="submission" date="2020-05" db="EMBL/GenBank/DDBJ databases">
        <title>Identification and distribution of gene clusters putatively required for synthesis of sphingolipid metabolism inhibitors in phylogenetically diverse species of the filamentous fungus Fusarium.</title>
        <authorList>
            <person name="Kim H.-S."/>
            <person name="Busman M."/>
            <person name="Brown D.W."/>
            <person name="Divon H."/>
            <person name="Uhlig S."/>
            <person name="Proctor R.H."/>
        </authorList>
    </citation>
    <scope>NUCLEOTIDE SEQUENCE [LARGE SCALE GENOMIC DNA]</scope>
    <source>
        <strain evidence="3 4">NRRL 25331</strain>
    </source>
</reference>
<organism evidence="3 4">
    <name type="scientific">Fusarium circinatum</name>
    <name type="common">Pitch canker fungus</name>
    <name type="synonym">Gibberella circinata</name>
    <dbReference type="NCBI Taxonomy" id="48490"/>
    <lineage>
        <taxon>Eukaryota</taxon>
        <taxon>Fungi</taxon>
        <taxon>Dikarya</taxon>
        <taxon>Ascomycota</taxon>
        <taxon>Pezizomycotina</taxon>
        <taxon>Sordariomycetes</taxon>
        <taxon>Hypocreomycetidae</taxon>
        <taxon>Hypocreales</taxon>
        <taxon>Nectriaceae</taxon>
        <taxon>Fusarium</taxon>
        <taxon>Fusarium fujikuroi species complex</taxon>
    </lineage>
</organism>
<dbReference type="EMBL" id="JAAQPE010000162">
    <property type="protein sequence ID" value="KAF5682445.1"/>
    <property type="molecule type" value="Genomic_DNA"/>
</dbReference>
<proteinExistence type="predicted"/>
<name>A0A8H5X4T6_FUSCI</name>
<reference evidence="4" key="1">
    <citation type="journal article" date="2020" name="BMC Genomics">
        <title>Correction to: Identification and distribution of gene clusters required for synthesis of sphingolipid metabolism inhibitors in diverse species of the filamentous fungus Fusarium.</title>
        <authorList>
            <person name="Kim H.S."/>
            <person name="Lohmar J.M."/>
            <person name="Busman M."/>
            <person name="Brown D.W."/>
            <person name="Naumann T.A."/>
            <person name="Divon H.H."/>
            <person name="Lysoe E."/>
            <person name="Uhlig S."/>
            <person name="Proctor R.H."/>
        </authorList>
    </citation>
    <scope>NUCLEOTIDE SEQUENCE [LARGE SCALE GENOMIC DNA]</scope>
    <source>
        <strain evidence="4">NRRL 25331</strain>
    </source>
</reference>
<evidence type="ECO:0000256" key="2">
    <source>
        <dbReference type="SAM" id="SignalP"/>
    </source>
</evidence>
<feature type="compositionally biased region" description="Basic and acidic residues" evidence="1">
    <location>
        <begin position="306"/>
        <end position="319"/>
    </location>
</feature>
<feature type="compositionally biased region" description="Low complexity" evidence="1">
    <location>
        <begin position="280"/>
        <end position="305"/>
    </location>
</feature>
<comment type="caution">
    <text evidence="3">The sequence shown here is derived from an EMBL/GenBank/DDBJ whole genome shotgun (WGS) entry which is preliminary data.</text>
</comment>
<accession>A0A8H5X4T6</accession>
<protein>
    <submittedName>
        <fullName evidence="3">Uncharacterized protein</fullName>
    </submittedName>
</protein>
<evidence type="ECO:0000313" key="3">
    <source>
        <dbReference type="EMBL" id="KAF5682445.1"/>
    </source>
</evidence>
<sequence length="342" mass="35652">MKAYGLFLVGLAAIAAAADVTLTSSGCADASGFEKCQASANKKTSSCIAQARHDNSQVELLACGCQDYVDNFNCYAAFCWNRVWECEYQEYMVSYFMNCNIAKQPVPYFPAPKNAQGACSCNVGQVYLNIQDAIQQTGTCSNSANSGDAGSNLQKIEGCNCCEISGALSSIVEICPKTDPNLIGLKQISTLESELNVDYKSCGSYMETYDCSSQLSYSLEGVSTYYKPDDPLKTGTATLSNNPGSVTAPASGKVFSYTNGGDGTVYTITAAGVGKDSSDNKGSSNSDGSSDASGDSTGSTGTSTEDSSKATESSKKNGADKLTTGSALIMGVTLLLTLAAIY</sequence>
<feature type="chain" id="PRO_5034970431" evidence="2">
    <location>
        <begin position="18"/>
        <end position="342"/>
    </location>
</feature>